<reference evidence="2 3" key="1">
    <citation type="submission" date="2020-08" db="EMBL/GenBank/DDBJ databases">
        <title>Sequencing the genomes of 1000 actinobacteria strains.</title>
        <authorList>
            <person name="Klenk H.-P."/>
        </authorList>
    </citation>
    <scope>NUCLEOTIDE SEQUENCE [LARGE SCALE GENOMIC DNA]</scope>
    <source>
        <strain evidence="2 3">DSM 44786</strain>
    </source>
</reference>
<organism evidence="2 3">
    <name type="scientific">Kitasatospora gansuensis</name>
    <dbReference type="NCBI Taxonomy" id="258050"/>
    <lineage>
        <taxon>Bacteria</taxon>
        <taxon>Bacillati</taxon>
        <taxon>Actinomycetota</taxon>
        <taxon>Actinomycetes</taxon>
        <taxon>Kitasatosporales</taxon>
        <taxon>Streptomycetaceae</taxon>
        <taxon>Kitasatospora</taxon>
    </lineage>
</organism>
<evidence type="ECO:0000313" key="2">
    <source>
        <dbReference type="EMBL" id="MBB4948029.1"/>
    </source>
</evidence>
<keyword evidence="3" id="KW-1185">Reference proteome</keyword>
<dbReference type="AlphaFoldDB" id="A0A7W7WIY2"/>
<name>A0A7W7WIY2_9ACTN</name>
<gene>
    <name evidence="2" type="ORF">F4556_003564</name>
</gene>
<protein>
    <submittedName>
        <fullName evidence="2">Uncharacterized protein</fullName>
    </submittedName>
</protein>
<evidence type="ECO:0000313" key="3">
    <source>
        <dbReference type="Proteomes" id="UP000573327"/>
    </source>
</evidence>
<dbReference type="Proteomes" id="UP000573327">
    <property type="component" value="Unassembled WGS sequence"/>
</dbReference>
<proteinExistence type="predicted"/>
<sequence length="29" mass="3049">MITKSPRRTEESGQVTAIGAVTARSAEDS</sequence>
<evidence type="ECO:0000256" key="1">
    <source>
        <dbReference type="SAM" id="MobiDB-lite"/>
    </source>
</evidence>
<accession>A0A7W7WIY2</accession>
<feature type="region of interest" description="Disordered" evidence="1">
    <location>
        <begin position="1"/>
        <end position="29"/>
    </location>
</feature>
<dbReference type="EMBL" id="JACHJR010000001">
    <property type="protein sequence ID" value="MBB4948029.1"/>
    <property type="molecule type" value="Genomic_DNA"/>
</dbReference>
<comment type="caution">
    <text evidence="2">The sequence shown here is derived from an EMBL/GenBank/DDBJ whole genome shotgun (WGS) entry which is preliminary data.</text>
</comment>